<dbReference type="PANTHER" id="PTHR39327">
    <property type="match status" value="1"/>
</dbReference>
<dbReference type="Pfam" id="PF06035">
    <property type="entry name" value="Peptidase_C93"/>
    <property type="match status" value="1"/>
</dbReference>
<protein>
    <submittedName>
        <fullName evidence="2">Transglutaminase</fullName>
    </submittedName>
</protein>
<organism evidence="2 3">
    <name type="scientific">Sinorhizobium glycinis</name>
    <dbReference type="NCBI Taxonomy" id="1472378"/>
    <lineage>
        <taxon>Bacteria</taxon>
        <taxon>Pseudomonadati</taxon>
        <taxon>Pseudomonadota</taxon>
        <taxon>Alphaproteobacteria</taxon>
        <taxon>Hyphomicrobiales</taxon>
        <taxon>Rhizobiaceae</taxon>
        <taxon>Sinorhizobium/Ensifer group</taxon>
        <taxon>Sinorhizobium</taxon>
    </lineage>
</organism>
<proteinExistence type="predicted"/>
<evidence type="ECO:0000313" key="2">
    <source>
        <dbReference type="EMBL" id="OAP41371.1"/>
    </source>
</evidence>
<dbReference type="RefSeq" id="WP_064241660.1">
    <property type="nucleotide sequence ID" value="NZ_LPUX01000053.1"/>
</dbReference>
<comment type="caution">
    <text evidence="2">The sequence shown here is derived from an EMBL/GenBank/DDBJ whole genome shotgun (WGS) entry which is preliminary data.</text>
</comment>
<feature type="chain" id="PRO_5008097433" evidence="1">
    <location>
        <begin position="25"/>
        <end position="206"/>
    </location>
</feature>
<evidence type="ECO:0000256" key="1">
    <source>
        <dbReference type="SAM" id="SignalP"/>
    </source>
</evidence>
<dbReference type="AlphaFoldDB" id="A0A178Y1M6"/>
<dbReference type="Gene3D" id="3.10.620.30">
    <property type="match status" value="1"/>
</dbReference>
<evidence type="ECO:0000313" key="3">
    <source>
        <dbReference type="Proteomes" id="UP000094025"/>
    </source>
</evidence>
<sequence>MAFWTGVKAGVAGFCAFFISASMAIPAQSGSTPWMQTGSATSQPIGHFEFCQKNRSECGVRSRAGAAPRVTASGWAVIRQVNAAVNREISPVTDQELLGRDEVWSYPQGRGDCEDFALEKRRRLMQRGFAAGNLLMTVVRKPDGEGHAVLTVRTAQGDFILDNLDNGVRLWTNTPYRFLKRQASNNSGRWVTIDNSAEVLVGSVGN</sequence>
<keyword evidence="3" id="KW-1185">Reference proteome</keyword>
<dbReference type="InterPro" id="IPR010319">
    <property type="entry name" value="Transglutaminase-like_Cys_pept"/>
</dbReference>
<dbReference type="PANTHER" id="PTHR39327:SF1">
    <property type="entry name" value="BLR5470 PROTEIN"/>
    <property type="match status" value="1"/>
</dbReference>
<dbReference type="STRING" id="1472378.AU381_05735"/>
<keyword evidence="1" id="KW-0732">Signal</keyword>
<reference evidence="2 3" key="1">
    <citation type="journal article" date="2016" name="Int. J. Syst. Evol. Microbiol.">
        <title>Ensifer glycinis sp. nov., an novel rhizobial species associated with Glycine spp.</title>
        <authorList>
            <person name="Yan H."/>
            <person name="Yan J."/>
            <person name="Sui X.H."/>
            <person name="Wang E.T."/>
            <person name="Chen W.X."/>
            <person name="Zhang X.X."/>
            <person name="Chen W.F."/>
        </authorList>
    </citation>
    <scope>NUCLEOTIDE SEQUENCE [LARGE SCALE GENOMIC DNA]</scope>
    <source>
        <strain evidence="2 3">CCBAU 23380</strain>
    </source>
</reference>
<dbReference type="Proteomes" id="UP000094025">
    <property type="component" value="Unassembled WGS sequence"/>
</dbReference>
<accession>A0A178Y1M6</accession>
<dbReference type="OrthoDB" id="7206808at2"/>
<dbReference type="EMBL" id="LPUX01000053">
    <property type="protein sequence ID" value="OAP41371.1"/>
    <property type="molecule type" value="Genomic_DNA"/>
</dbReference>
<name>A0A178Y1M6_9HYPH</name>
<gene>
    <name evidence="2" type="ORF">AU381_05735</name>
</gene>
<feature type="signal peptide" evidence="1">
    <location>
        <begin position="1"/>
        <end position="24"/>
    </location>
</feature>